<accession>A0AA97L7L0</accession>
<protein>
    <submittedName>
        <fullName evidence="8">Adenosine 5'-monophosphoramidase HINT2</fullName>
    </submittedName>
</protein>
<evidence type="ECO:0000259" key="6">
    <source>
        <dbReference type="PROSITE" id="PS51084"/>
    </source>
</evidence>
<dbReference type="FunFam" id="3.30.428.10:FF:000005">
    <property type="entry name" value="Histidine triad nucleotide-binding protein 1"/>
    <property type="match status" value="1"/>
</dbReference>
<dbReference type="PANTHER" id="PTHR23089">
    <property type="entry name" value="HISTIDINE TRIAD HIT PROTEIN"/>
    <property type="match status" value="1"/>
</dbReference>
<dbReference type="GO" id="GO:0003824">
    <property type="term" value="F:catalytic activity"/>
    <property type="evidence" value="ECO:0007669"/>
    <property type="project" value="InterPro"/>
</dbReference>
<dbReference type="InterPro" id="IPR019808">
    <property type="entry name" value="Histidine_triad_CS"/>
</dbReference>
<dbReference type="Gene3D" id="3.30.428.10">
    <property type="entry name" value="HIT-like"/>
    <property type="match status" value="1"/>
</dbReference>
<keyword evidence="7" id="KW-1185">Reference proteome</keyword>
<organism evidence="7 8">
    <name type="scientific">Eublepharis macularius</name>
    <name type="common">Leopard gecko</name>
    <name type="synonym">Cyrtodactylus macularius</name>
    <dbReference type="NCBI Taxonomy" id="481883"/>
    <lineage>
        <taxon>Eukaryota</taxon>
        <taxon>Metazoa</taxon>
        <taxon>Chordata</taxon>
        <taxon>Craniata</taxon>
        <taxon>Vertebrata</taxon>
        <taxon>Euteleostomi</taxon>
        <taxon>Lepidosauria</taxon>
        <taxon>Squamata</taxon>
        <taxon>Bifurcata</taxon>
        <taxon>Gekkota</taxon>
        <taxon>Eublepharidae</taxon>
        <taxon>Eublepharinae</taxon>
        <taxon>Eublepharis</taxon>
    </lineage>
</organism>
<feature type="short sequence motif" description="Histidine triad motif" evidence="4 5">
    <location>
        <begin position="153"/>
        <end position="157"/>
    </location>
</feature>
<evidence type="ECO:0000313" key="7">
    <source>
        <dbReference type="Proteomes" id="UP001190640"/>
    </source>
</evidence>
<sequence>MAAALGRAAARELLRGWGRPAQYPPPSPARLLQGARLATGGSDGEVEKARRAAEAQPGQTVFSKILDGSIAAEVLYQDDKCMAFRDVAPKAPVHFLVIPRQPIPRISRVAESDAQLLGHLLVVASQTARAQGLSEGYRVVINDGKHGAQSIYHLHLHVLGGRQMGWPPG</sequence>
<evidence type="ECO:0000256" key="2">
    <source>
        <dbReference type="ARBA" id="ARBA00025764"/>
    </source>
</evidence>
<dbReference type="KEGG" id="emc:129334470"/>
<name>A0AA97L7L0_EUBMA</name>
<dbReference type="CDD" id="cd01276">
    <property type="entry name" value="PKCI_related"/>
    <property type="match status" value="1"/>
</dbReference>
<dbReference type="CTD" id="84681"/>
<reference evidence="8" key="1">
    <citation type="submission" date="2025-08" db="UniProtKB">
        <authorList>
            <consortium name="RefSeq"/>
        </authorList>
    </citation>
    <scope>IDENTIFICATION</scope>
    <source>
        <tissue evidence="8">Blood</tissue>
    </source>
</reference>
<dbReference type="InterPro" id="IPR036265">
    <property type="entry name" value="HIT-like_sf"/>
</dbReference>
<dbReference type="RefSeq" id="XP_054842582.1">
    <property type="nucleotide sequence ID" value="XM_054986607.1"/>
</dbReference>
<evidence type="ECO:0000256" key="4">
    <source>
        <dbReference type="PIRSR" id="PIRSR601310-3"/>
    </source>
</evidence>
<proteinExistence type="inferred from homology"/>
<evidence type="ECO:0000256" key="3">
    <source>
        <dbReference type="PIRSR" id="PIRSR601310-1"/>
    </source>
</evidence>
<feature type="domain" description="HIT" evidence="6">
    <location>
        <begin position="61"/>
        <end position="169"/>
    </location>
</feature>
<dbReference type="GeneID" id="129334470"/>
<feature type="active site" description="Tele-AMP-histidine intermediate" evidence="3">
    <location>
        <position position="155"/>
    </location>
</feature>
<dbReference type="AlphaFoldDB" id="A0AA97L7L0"/>
<dbReference type="Pfam" id="PF01230">
    <property type="entry name" value="HIT"/>
    <property type="match status" value="1"/>
</dbReference>
<dbReference type="PROSITE" id="PS51084">
    <property type="entry name" value="HIT_2"/>
    <property type="match status" value="1"/>
</dbReference>
<evidence type="ECO:0000256" key="5">
    <source>
        <dbReference type="PROSITE-ProRule" id="PRU00464"/>
    </source>
</evidence>
<gene>
    <name evidence="8" type="primary">HINT2</name>
</gene>
<dbReference type="PROSITE" id="PS00892">
    <property type="entry name" value="HIT_1"/>
    <property type="match status" value="1"/>
</dbReference>
<evidence type="ECO:0000313" key="8">
    <source>
        <dbReference type="RefSeq" id="XP_054842582.1"/>
    </source>
</evidence>
<dbReference type="Proteomes" id="UP001190640">
    <property type="component" value="Chromosome 8"/>
</dbReference>
<dbReference type="InterPro" id="IPR011146">
    <property type="entry name" value="HIT-like"/>
</dbReference>
<comment type="similarity">
    <text evidence="2">Belongs to the HINT family.</text>
</comment>
<dbReference type="PRINTS" id="PR00332">
    <property type="entry name" value="HISTRIAD"/>
</dbReference>
<dbReference type="SUPFAM" id="SSF54197">
    <property type="entry name" value="HIT-like"/>
    <property type="match status" value="1"/>
</dbReference>
<evidence type="ECO:0000256" key="1">
    <source>
        <dbReference type="ARBA" id="ARBA00024472"/>
    </source>
</evidence>
<dbReference type="InterPro" id="IPR001310">
    <property type="entry name" value="Histidine_triad_HIT"/>
</dbReference>
<comment type="catalytic activity">
    <reaction evidence="1">
        <text>adenosine 5'-phosphoramidate + H2O = NH4(+) + AMP</text>
        <dbReference type="Rhea" id="RHEA:67916"/>
        <dbReference type="ChEBI" id="CHEBI:15377"/>
        <dbReference type="ChEBI" id="CHEBI:28938"/>
        <dbReference type="ChEBI" id="CHEBI:57890"/>
        <dbReference type="ChEBI" id="CHEBI:456215"/>
    </reaction>
</comment>